<dbReference type="Pfam" id="PF01709">
    <property type="entry name" value="Transcrip_reg"/>
    <property type="match status" value="1"/>
</dbReference>
<reference evidence="2 3" key="1">
    <citation type="journal article" date="2015" name="Nature">
        <title>rRNA introns, odd ribosomes, and small enigmatic genomes across a large radiation of phyla.</title>
        <authorList>
            <person name="Brown C.T."/>
            <person name="Hug L.A."/>
            <person name="Thomas B.C."/>
            <person name="Sharon I."/>
            <person name="Castelle C.J."/>
            <person name="Singh A."/>
            <person name="Wilkins M.J."/>
            <person name="Williams K.H."/>
            <person name="Banfield J.F."/>
        </authorList>
    </citation>
    <scope>NUCLEOTIDE SEQUENCE [LARGE SCALE GENOMIC DNA]</scope>
</reference>
<sequence length="91" mass="10551">MIDEQELELIDEGVLDFVSENNSITIHTSPERFQNVLQCVHRFGLKPSYSELDWVAKNPIAFSDKELKKINEIVDLLEEDDDTQKIWTNAT</sequence>
<dbReference type="AlphaFoldDB" id="A0A0G1N0J1"/>
<evidence type="ECO:0000313" key="2">
    <source>
        <dbReference type="EMBL" id="KKU14024.1"/>
    </source>
</evidence>
<dbReference type="SUPFAM" id="SSF75625">
    <property type="entry name" value="YebC-like"/>
    <property type="match status" value="1"/>
</dbReference>
<feature type="domain" description="TACO1/YebC-like second and third" evidence="1">
    <location>
        <begin position="3"/>
        <end position="90"/>
    </location>
</feature>
<name>A0A0G1N0J1_9BACT</name>
<dbReference type="Gene3D" id="3.30.70.980">
    <property type="match status" value="2"/>
</dbReference>
<comment type="caution">
    <text evidence="2">The sequence shown here is derived from an EMBL/GenBank/DDBJ whole genome shotgun (WGS) entry which is preliminary data.</text>
</comment>
<dbReference type="EMBL" id="LCLH01000007">
    <property type="protein sequence ID" value="KKU14024.1"/>
    <property type="molecule type" value="Genomic_DNA"/>
</dbReference>
<gene>
    <name evidence="2" type="ORF">UX20_C0007G0002</name>
</gene>
<dbReference type="STRING" id="1619050.UX20_C0007G0002"/>
<dbReference type="Proteomes" id="UP000034911">
    <property type="component" value="Unassembled WGS sequence"/>
</dbReference>
<organism evidence="2 3">
    <name type="scientific">Candidatus Magasanikbacteria bacterium GW2011_GWC2_45_8</name>
    <dbReference type="NCBI Taxonomy" id="1619050"/>
    <lineage>
        <taxon>Bacteria</taxon>
        <taxon>Candidatus Magasanikiibacteriota</taxon>
    </lineage>
</organism>
<evidence type="ECO:0000259" key="1">
    <source>
        <dbReference type="Pfam" id="PF01709"/>
    </source>
</evidence>
<dbReference type="InterPro" id="IPR029072">
    <property type="entry name" value="YebC-like"/>
</dbReference>
<proteinExistence type="predicted"/>
<evidence type="ECO:0000313" key="3">
    <source>
        <dbReference type="Proteomes" id="UP000034911"/>
    </source>
</evidence>
<accession>A0A0G1N0J1</accession>
<dbReference type="InterPro" id="IPR048300">
    <property type="entry name" value="TACO1_YebC-like_2nd/3rd_dom"/>
</dbReference>
<protein>
    <submittedName>
        <fullName evidence="2">Transcriptional regulator</fullName>
    </submittedName>
</protein>
<dbReference type="InterPro" id="IPR026564">
    <property type="entry name" value="Transcrip_reg_TACO1-like_dom3"/>
</dbReference>